<proteinExistence type="predicted"/>
<evidence type="ECO:0000313" key="2">
    <source>
        <dbReference type="Proteomes" id="UP000299102"/>
    </source>
</evidence>
<dbReference type="Proteomes" id="UP000299102">
    <property type="component" value="Unassembled WGS sequence"/>
</dbReference>
<sequence>MAYRIFRREKAYGCALGLLFEPHPRVLISVPWVGSPRDLITIEAALFNRSIDQAGLRHNVCTLHKGWLER</sequence>
<organism evidence="1 2">
    <name type="scientific">Eumeta variegata</name>
    <name type="common">Bagworm moth</name>
    <name type="synonym">Eumeta japonica</name>
    <dbReference type="NCBI Taxonomy" id="151549"/>
    <lineage>
        <taxon>Eukaryota</taxon>
        <taxon>Metazoa</taxon>
        <taxon>Ecdysozoa</taxon>
        <taxon>Arthropoda</taxon>
        <taxon>Hexapoda</taxon>
        <taxon>Insecta</taxon>
        <taxon>Pterygota</taxon>
        <taxon>Neoptera</taxon>
        <taxon>Endopterygota</taxon>
        <taxon>Lepidoptera</taxon>
        <taxon>Glossata</taxon>
        <taxon>Ditrysia</taxon>
        <taxon>Tineoidea</taxon>
        <taxon>Psychidae</taxon>
        <taxon>Oiketicinae</taxon>
        <taxon>Eumeta</taxon>
    </lineage>
</organism>
<gene>
    <name evidence="1" type="ORF">EVAR_68852_1</name>
</gene>
<evidence type="ECO:0000313" key="1">
    <source>
        <dbReference type="EMBL" id="GBP13960.1"/>
    </source>
</evidence>
<reference evidence="1 2" key="1">
    <citation type="journal article" date="2019" name="Commun. Biol.">
        <title>The bagworm genome reveals a unique fibroin gene that provides high tensile strength.</title>
        <authorList>
            <person name="Kono N."/>
            <person name="Nakamura H."/>
            <person name="Ohtoshi R."/>
            <person name="Tomita M."/>
            <person name="Numata K."/>
            <person name="Arakawa K."/>
        </authorList>
    </citation>
    <scope>NUCLEOTIDE SEQUENCE [LARGE SCALE GENOMIC DNA]</scope>
</reference>
<keyword evidence="2" id="KW-1185">Reference proteome</keyword>
<dbReference type="EMBL" id="BGZK01005416">
    <property type="protein sequence ID" value="GBP13960.1"/>
    <property type="molecule type" value="Genomic_DNA"/>
</dbReference>
<name>A0A4C1TK36_EUMVA</name>
<dbReference type="AlphaFoldDB" id="A0A4C1TK36"/>
<comment type="caution">
    <text evidence="1">The sequence shown here is derived from an EMBL/GenBank/DDBJ whole genome shotgun (WGS) entry which is preliminary data.</text>
</comment>
<protein>
    <submittedName>
        <fullName evidence="1">Uncharacterized protein</fullName>
    </submittedName>
</protein>
<accession>A0A4C1TK36</accession>